<organism evidence="1 2">
    <name type="scientific">Eretmocerus hayati</name>
    <dbReference type="NCBI Taxonomy" id="131215"/>
    <lineage>
        <taxon>Eukaryota</taxon>
        <taxon>Metazoa</taxon>
        <taxon>Ecdysozoa</taxon>
        <taxon>Arthropoda</taxon>
        <taxon>Hexapoda</taxon>
        <taxon>Insecta</taxon>
        <taxon>Pterygota</taxon>
        <taxon>Neoptera</taxon>
        <taxon>Endopterygota</taxon>
        <taxon>Hymenoptera</taxon>
        <taxon>Apocrita</taxon>
        <taxon>Proctotrupomorpha</taxon>
        <taxon>Chalcidoidea</taxon>
        <taxon>Aphelinidae</taxon>
        <taxon>Aphelininae</taxon>
        <taxon>Eretmocerus</taxon>
    </lineage>
</organism>
<reference evidence="1" key="1">
    <citation type="submission" date="2023-04" db="EMBL/GenBank/DDBJ databases">
        <title>A chromosome-level genome assembly of the parasitoid wasp Eretmocerus hayati.</title>
        <authorList>
            <person name="Zhong Y."/>
            <person name="Liu S."/>
            <person name="Liu Y."/>
        </authorList>
    </citation>
    <scope>NUCLEOTIDE SEQUENCE</scope>
    <source>
        <strain evidence="1">ZJU_SS_LIU_2023</strain>
    </source>
</reference>
<name>A0ACC2PGP8_9HYME</name>
<dbReference type="Proteomes" id="UP001239111">
    <property type="component" value="Chromosome 1"/>
</dbReference>
<keyword evidence="2" id="KW-1185">Reference proteome</keyword>
<dbReference type="EMBL" id="CM056741">
    <property type="protein sequence ID" value="KAJ8682611.1"/>
    <property type="molecule type" value="Genomic_DNA"/>
</dbReference>
<comment type="caution">
    <text evidence="1">The sequence shown here is derived from an EMBL/GenBank/DDBJ whole genome shotgun (WGS) entry which is preliminary data.</text>
</comment>
<gene>
    <name evidence="1" type="ORF">QAD02_018403</name>
</gene>
<sequence length="437" mass="48372">MGDPPAKIMNNAENSRKIIVVANGQRRLLTVPGNYVEQSFLLSEFGRGRLVYKLRDVKPKSSQDSNENGASDFRLMNSKCSNENKSPNKRERFDSFNVDTCTPNKNFSSSKHNKSPYVRRVIYACCLYKESSSAVFLLRGGISNVIGVNGNIDYSINDLIEILKIELGKIDEIQDLNFSDEKHTFQLGFRDSTCIHEFRDKQGNPCDFWTWAKKYRTSRHELKMALLVAEKVEKSLGKLSDSSLGSSMPPESKTKGDVYGDNQHREGDSRKSDELFDDHLCANTSGSSAPAGNLHPEYFPPPFGDVEEYIEPSTVHLNSNALKGESSSLSHSVDSSISSNSNFSELHSSSPLQEIQPSPKKPATSTPSIVKELENSDGCPDFLKPACTTPSPLSRSGALLNEFRVEESEINFSNITLGGGLQGTVTQGRYRMTDVAI</sequence>
<evidence type="ECO:0000313" key="1">
    <source>
        <dbReference type="EMBL" id="KAJ8682611.1"/>
    </source>
</evidence>
<protein>
    <submittedName>
        <fullName evidence="1">Uncharacterized protein</fullName>
    </submittedName>
</protein>
<evidence type="ECO:0000313" key="2">
    <source>
        <dbReference type="Proteomes" id="UP001239111"/>
    </source>
</evidence>
<proteinExistence type="predicted"/>
<accession>A0ACC2PGP8</accession>